<dbReference type="GO" id="GO:0016787">
    <property type="term" value="F:hydrolase activity"/>
    <property type="evidence" value="ECO:0007669"/>
    <property type="project" value="UniProtKB-KW"/>
</dbReference>
<feature type="domain" description="GSCFA" evidence="1">
    <location>
        <begin position="40"/>
        <end position="298"/>
    </location>
</feature>
<dbReference type="EC" id="3.1.-.-" evidence="2"/>
<gene>
    <name evidence="2" type="ORF">ABSH63_15565</name>
</gene>
<proteinExistence type="predicted"/>
<evidence type="ECO:0000313" key="2">
    <source>
        <dbReference type="EMBL" id="MES0875416.1"/>
    </source>
</evidence>
<comment type="caution">
    <text evidence="2">The sequence shown here is derived from an EMBL/GenBank/DDBJ whole genome shotgun (WGS) entry which is preliminary data.</text>
</comment>
<organism evidence="2 3">
    <name type="scientific">Sinimarinibacterium thermocellulolyticum</name>
    <dbReference type="NCBI Taxonomy" id="3170016"/>
    <lineage>
        <taxon>Bacteria</taxon>
        <taxon>Pseudomonadati</taxon>
        <taxon>Pseudomonadota</taxon>
        <taxon>Gammaproteobacteria</taxon>
        <taxon>Nevskiales</taxon>
        <taxon>Nevskiaceae</taxon>
        <taxon>Sinimarinibacterium</taxon>
    </lineage>
</organism>
<evidence type="ECO:0000313" key="3">
    <source>
        <dbReference type="Proteomes" id="UP001465331"/>
    </source>
</evidence>
<name>A0ABV2AEM6_9GAMM</name>
<sequence>MHPYQTAPAIAFWSRAVSKGFDPRQACSRDGPMVRATDLLASVGSCFAANLVPYLGRAGLRYWRVEPPHPALADTPAENPGYANFSAAYGNVYTARQLLELLRRALGYLRPAEDRWYCDGSVIDPYRPGLRYPASGDAEFDLLTAQHLRAVREVFLQAAVFIFTLGLTEAWVSAVDGAVFPACPGTVAGRFDERRHRFVNFSVAEVAADLDAFVAELRRVNPTVRLIFTASAAPLVATATDGHVLAATVYSRSVLWVAAEEICQRHIDVSYFPAHEIVSGPQAPEAFYAAHRRNVTSARCADRHGRLLSRLRDRSISRCGSGAYPSGVGRSSDVAVADHCRH</sequence>
<dbReference type="Pfam" id="PF08885">
    <property type="entry name" value="GSCFA"/>
    <property type="match status" value="1"/>
</dbReference>
<dbReference type="RefSeq" id="WP_352891003.1">
    <property type="nucleotide sequence ID" value="NZ_JBEPIJ010000036.1"/>
</dbReference>
<dbReference type="EMBL" id="JBEPIJ010000036">
    <property type="protein sequence ID" value="MES0875416.1"/>
    <property type="molecule type" value="Genomic_DNA"/>
</dbReference>
<dbReference type="Proteomes" id="UP001465331">
    <property type="component" value="Unassembled WGS sequence"/>
</dbReference>
<accession>A0ABV2AEM6</accession>
<keyword evidence="2" id="KW-0378">Hydrolase</keyword>
<protein>
    <submittedName>
        <fullName evidence="2">GSCFA domain-containing protein</fullName>
        <ecNumber evidence="2">3.1.-.-</ecNumber>
    </submittedName>
</protein>
<keyword evidence="3" id="KW-1185">Reference proteome</keyword>
<reference evidence="2 3" key="1">
    <citation type="submission" date="2024-06" db="EMBL/GenBank/DDBJ databases">
        <authorList>
            <person name="Li Z."/>
            <person name="Jiang Y."/>
        </authorList>
    </citation>
    <scope>NUCLEOTIDE SEQUENCE [LARGE SCALE GENOMIC DNA]</scope>
    <source>
        <strain evidence="2 3">HSW-8</strain>
    </source>
</reference>
<evidence type="ECO:0000259" key="1">
    <source>
        <dbReference type="Pfam" id="PF08885"/>
    </source>
</evidence>
<dbReference type="InterPro" id="IPR014982">
    <property type="entry name" value="GSCFA"/>
</dbReference>